<name>A0ABT1ILR7_9PSEU</name>
<keyword evidence="1" id="KW-1133">Transmembrane helix</keyword>
<dbReference type="Proteomes" id="UP001205185">
    <property type="component" value="Unassembled WGS sequence"/>
</dbReference>
<gene>
    <name evidence="2" type="ORF">LV75_006132</name>
</gene>
<dbReference type="EMBL" id="JAMTCO010000017">
    <property type="protein sequence ID" value="MCP2273602.1"/>
    <property type="molecule type" value="Genomic_DNA"/>
</dbReference>
<feature type="transmembrane region" description="Helical" evidence="1">
    <location>
        <begin position="232"/>
        <end position="251"/>
    </location>
</feature>
<feature type="transmembrane region" description="Helical" evidence="1">
    <location>
        <begin position="201"/>
        <end position="220"/>
    </location>
</feature>
<evidence type="ECO:0000313" key="2">
    <source>
        <dbReference type="EMBL" id="MCP2273602.1"/>
    </source>
</evidence>
<feature type="transmembrane region" description="Helical" evidence="1">
    <location>
        <begin position="83"/>
        <end position="103"/>
    </location>
</feature>
<reference evidence="2 3" key="1">
    <citation type="submission" date="2022-06" db="EMBL/GenBank/DDBJ databases">
        <title>Genomic Encyclopedia of Archaeal and Bacterial Type Strains, Phase II (KMG-II): from individual species to whole genera.</title>
        <authorList>
            <person name="Goeker M."/>
        </authorList>
    </citation>
    <scope>NUCLEOTIDE SEQUENCE [LARGE SCALE GENOMIC DNA]</scope>
    <source>
        <strain evidence="2 3">DSM 44255</strain>
    </source>
</reference>
<comment type="caution">
    <text evidence="2">The sequence shown here is derived from an EMBL/GenBank/DDBJ whole genome shotgun (WGS) entry which is preliminary data.</text>
</comment>
<protein>
    <submittedName>
        <fullName evidence="2">Uncharacterized protein</fullName>
    </submittedName>
</protein>
<proteinExistence type="predicted"/>
<accession>A0ABT1ILR7</accession>
<keyword evidence="1" id="KW-0472">Membrane</keyword>
<sequence length="298" mass="31585">MVTQVWTAVRPHGGAQRFLWWCGTLLLASAVAHSVVAVVDGTPWLGSVSWRKPIVFGASFGLLAWSVVWVLRNMQRRWLRWPVVVLLGGFSVFEVALISMQVWRGQPSHFNNTSPFDEKVFELMGQSVLAVAAAIGLLLVWAVFDLRGSAVVRVAALAGITAQVVAGYIGTRLIAEGDAVVAATGHVPEDLVFGAAGSAKLAHAIGIHGIQVLAVLAILLEGTRLAPRARLSAMLIATVGYAGAYTAVTLTAYDGRPWTDPTVLLGVLGLFGVVGVAVGYLRALMARDVADERTVVVA</sequence>
<evidence type="ECO:0000313" key="3">
    <source>
        <dbReference type="Proteomes" id="UP001205185"/>
    </source>
</evidence>
<keyword evidence="1" id="KW-0812">Transmembrane</keyword>
<organism evidence="2 3">
    <name type="scientific">Actinokineospora diospyrosa</name>
    <dbReference type="NCBI Taxonomy" id="103728"/>
    <lineage>
        <taxon>Bacteria</taxon>
        <taxon>Bacillati</taxon>
        <taxon>Actinomycetota</taxon>
        <taxon>Actinomycetes</taxon>
        <taxon>Pseudonocardiales</taxon>
        <taxon>Pseudonocardiaceae</taxon>
        <taxon>Actinokineospora</taxon>
    </lineage>
</organism>
<keyword evidence="3" id="KW-1185">Reference proteome</keyword>
<feature type="transmembrane region" description="Helical" evidence="1">
    <location>
        <begin position="18"/>
        <end position="39"/>
    </location>
</feature>
<feature type="transmembrane region" description="Helical" evidence="1">
    <location>
        <begin position="123"/>
        <end position="144"/>
    </location>
</feature>
<feature type="transmembrane region" description="Helical" evidence="1">
    <location>
        <begin position="54"/>
        <end position="71"/>
    </location>
</feature>
<feature type="transmembrane region" description="Helical" evidence="1">
    <location>
        <begin position="151"/>
        <end position="170"/>
    </location>
</feature>
<feature type="transmembrane region" description="Helical" evidence="1">
    <location>
        <begin position="263"/>
        <end position="283"/>
    </location>
</feature>
<evidence type="ECO:0000256" key="1">
    <source>
        <dbReference type="SAM" id="Phobius"/>
    </source>
</evidence>